<accession>A0A1D7TM26</accession>
<evidence type="ECO:0008006" key="3">
    <source>
        <dbReference type="Google" id="ProtNLM"/>
    </source>
</evidence>
<dbReference type="RefSeq" id="WP_069478659.1">
    <property type="nucleotide sequence ID" value="NZ_CP017111.1"/>
</dbReference>
<dbReference type="KEGG" id="shal:SHALO_2299"/>
<keyword evidence="2" id="KW-1185">Reference proteome</keyword>
<dbReference type="EMBL" id="CP017111">
    <property type="protein sequence ID" value="AOO66059.1"/>
    <property type="molecule type" value="Genomic_DNA"/>
</dbReference>
<gene>
    <name evidence="1" type="ORF">SHALO_2299</name>
</gene>
<name>A0A1D7TM26_9BACT</name>
<protein>
    <recommendedName>
        <fullName evidence="3">Lipoprotein</fullName>
    </recommendedName>
</protein>
<dbReference type="AlphaFoldDB" id="A0A1D7TM26"/>
<evidence type="ECO:0000313" key="2">
    <source>
        <dbReference type="Proteomes" id="UP000094609"/>
    </source>
</evidence>
<dbReference type="PATRIC" id="fig|1193502.14.peg.2328"/>
<proteinExistence type="predicted"/>
<sequence>MYRWLLWVCIALLFAGCGPRYVIKNEYIPPASSRSQPCLNNCSLIRQGCQDQCQRNYQYCLDDAYGKAKAVEMDEQRAYEMAYSRYQMDVMRFEMDLRHWQRDYYDYSRDLSHFQRQCEQNKDPNACKRRDELRRYMSRLSHDRPREPWVPTRPTFEQILVNQQSFCTTNCGCDQHYDTCFVGCGGQVIVHKICVENCD</sequence>
<dbReference type="PROSITE" id="PS51257">
    <property type="entry name" value="PROKAR_LIPOPROTEIN"/>
    <property type="match status" value="1"/>
</dbReference>
<reference evidence="2" key="1">
    <citation type="submission" date="2016-08" db="EMBL/GenBank/DDBJ databases">
        <title>Complete genome sequence of the organohalide-respiring Epsilonproteobacterium Sulfurospirillum halorespirans.</title>
        <authorList>
            <person name="Goris T."/>
            <person name="Zimmermann J."/>
            <person name="Schenz B."/>
            <person name="Lemos M."/>
            <person name="Hackermueller J."/>
            <person name="Diekert G."/>
        </authorList>
    </citation>
    <scope>NUCLEOTIDE SEQUENCE [LARGE SCALE GENOMIC DNA]</scope>
    <source>
        <strain>DSM 13726</strain>
        <strain evidence="2">PCE-M2</strain>
    </source>
</reference>
<evidence type="ECO:0000313" key="1">
    <source>
        <dbReference type="EMBL" id="AOO66059.1"/>
    </source>
</evidence>
<dbReference type="Proteomes" id="UP000094609">
    <property type="component" value="Chromosome"/>
</dbReference>
<organism evidence="1 2">
    <name type="scientific">Sulfurospirillum halorespirans DSM 13726</name>
    <dbReference type="NCBI Taxonomy" id="1193502"/>
    <lineage>
        <taxon>Bacteria</taxon>
        <taxon>Pseudomonadati</taxon>
        <taxon>Campylobacterota</taxon>
        <taxon>Epsilonproteobacteria</taxon>
        <taxon>Campylobacterales</taxon>
        <taxon>Sulfurospirillaceae</taxon>
        <taxon>Sulfurospirillum</taxon>
    </lineage>
</organism>
<dbReference type="STRING" id="1193502.SHALO_2299"/>